<accession>A0A1Q4HHI8</accession>
<proteinExistence type="predicted"/>
<dbReference type="PROSITE" id="PS50263">
    <property type="entry name" value="CN_HYDROLASE"/>
    <property type="match status" value="1"/>
</dbReference>
<dbReference type="Proteomes" id="UP000191039">
    <property type="component" value="Unassembled WGS sequence"/>
</dbReference>
<dbReference type="Proteomes" id="UP000220340">
    <property type="component" value="Unassembled WGS sequence"/>
</dbReference>
<name>A0A1Q4HHI8_9MYCO</name>
<evidence type="ECO:0000259" key="2">
    <source>
        <dbReference type="PROSITE" id="PS50263"/>
    </source>
</evidence>
<evidence type="ECO:0000313" key="6">
    <source>
        <dbReference type="Proteomes" id="UP000220340"/>
    </source>
</evidence>
<dbReference type="InterPro" id="IPR003010">
    <property type="entry name" value="C-N_Hydrolase"/>
</dbReference>
<dbReference type="EMBL" id="PDCR01000030">
    <property type="protein sequence ID" value="PEG52491.1"/>
    <property type="molecule type" value="Genomic_DNA"/>
</dbReference>
<reference evidence="3 5" key="1">
    <citation type="submission" date="2016-09" db="EMBL/GenBank/DDBJ databases">
        <title>genome sequences of unsequenced Mycobacteria.</title>
        <authorList>
            <person name="Greninger A.L."/>
            <person name="Jerome K.R."/>
            <person name="Mcnair B."/>
            <person name="Wallis C."/>
            <person name="Fang F."/>
        </authorList>
    </citation>
    <scope>NUCLEOTIDE SEQUENCE [LARGE SCALE GENOMIC DNA]</scope>
    <source>
        <strain evidence="3 5">BM1</strain>
    </source>
</reference>
<evidence type="ECO:0000313" key="4">
    <source>
        <dbReference type="EMBL" id="PEG52491.1"/>
    </source>
</evidence>
<dbReference type="InterPro" id="IPR050345">
    <property type="entry name" value="Aliph_Amidase/BUP"/>
</dbReference>
<dbReference type="AlphaFoldDB" id="A0A1Q4HHI8"/>
<comment type="caution">
    <text evidence="4">The sequence shown here is derived from an EMBL/GenBank/DDBJ whole genome shotgun (WGS) entry which is preliminary data.</text>
</comment>
<dbReference type="Gene3D" id="3.60.110.10">
    <property type="entry name" value="Carbon-nitrogen hydrolase"/>
    <property type="match status" value="1"/>
</dbReference>
<dbReference type="GO" id="GO:0016811">
    <property type="term" value="F:hydrolase activity, acting on carbon-nitrogen (but not peptide) bonds, in linear amides"/>
    <property type="evidence" value="ECO:0007669"/>
    <property type="project" value="TreeGrafter"/>
</dbReference>
<dbReference type="OrthoDB" id="9811121at2"/>
<reference evidence="4 6" key="2">
    <citation type="submission" date="2017-10" db="EMBL/GenBank/DDBJ databases">
        <title>The new phylogeny of genus Mycobacterium.</title>
        <authorList>
            <person name="Tortoli E."/>
            <person name="Trovato A."/>
            <person name="Cirillo D.M."/>
        </authorList>
    </citation>
    <scope>NUCLEOTIDE SEQUENCE [LARGE SCALE GENOMIC DNA]</scope>
    <source>
        <strain evidence="4 6">IP141170001</strain>
    </source>
</reference>
<dbReference type="STRING" id="1801.BRW64_07000"/>
<keyword evidence="1 4" id="KW-0378">Hydrolase</keyword>
<evidence type="ECO:0000256" key="1">
    <source>
        <dbReference type="ARBA" id="ARBA00022801"/>
    </source>
</evidence>
<sequence>MQTLIAAAAEPLSRSHPSQRPPLRVGLVQHRWRSDAAELARVLREGIDRAAGEGATAVFLPEITLLRYPADVPAGANPGERAEDLTGGPTFALAAEAARANGIFVHASLYEKAPAADGLGYNTAILVSPAGELVGRTRKMHIPISAGYYEDTYFRAGPAENAYPVYDPDGLGARIGLPTCWDEWFPEVARNYALGGAEIVVYPTAIGSEPVFPALDTQPLWQQVIVANGISSGLFMVVPNRTGNEGALSFYGSSFISDPYGRVLVQAPRDEEAVLVADLDLDQRRDWLELFPFLLTRRPDSYGALTAPVDPTQPYGVGHAATEVVK</sequence>
<dbReference type="SUPFAM" id="SSF56317">
    <property type="entry name" value="Carbon-nitrogen hydrolase"/>
    <property type="match status" value="1"/>
</dbReference>
<feature type="domain" description="CN hydrolase" evidence="2">
    <location>
        <begin position="23"/>
        <end position="281"/>
    </location>
</feature>
<dbReference type="EMBL" id="MIJD01000100">
    <property type="protein sequence ID" value="OPE54232.1"/>
    <property type="molecule type" value="Genomic_DNA"/>
</dbReference>
<dbReference type="PANTHER" id="PTHR43674:SF2">
    <property type="entry name" value="BETA-UREIDOPROPIONASE"/>
    <property type="match status" value="1"/>
</dbReference>
<dbReference type="InterPro" id="IPR036526">
    <property type="entry name" value="C-N_Hydrolase_sf"/>
</dbReference>
<dbReference type="Pfam" id="PF00795">
    <property type="entry name" value="CN_hydrolase"/>
    <property type="match status" value="1"/>
</dbReference>
<keyword evidence="6" id="KW-1185">Reference proteome</keyword>
<evidence type="ECO:0000313" key="5">
    <source>
        <dbReference type="Proteomes" id="UP000191039"/>
    </source>
</evidence>
<evidence type="ECO:0000313" key="3">
    <source>
        <dbReference type="EMBL" id="OPE54232.1"/>
    </source>
</evidence>
<dbReference type="RefSeq" id="WP_073855481.1">
    <property type="nucleotide sequence ID" value="NZ_BAAATC010000015.1"/>
</dbReference>
<dbReference type="PANTHER" id="PTHR43674">
    <property type="entry name" value="NITRILASE C965.09-RELATED"/>
    <property type="match status" value="1"/>
</dbReference>
<gene>
    <name evidence="3" type="ORF">BV510_11445</name>
    <name evidence="4" type="ORF">CRI78_20855</name>
</gene>
<protein>
    <submittedName>
        <fullName evidence="4">Hydrolase</fullName>
    </submittedName>
</protein>
<organism evidence="4 6">
    <name type="scientific">Mycolicibacterium diernhoferi</name>
    <dbReference type="NCBI Taxonomy" id="1801"/>
    <lineage>
        <taxon>Bacteria</taxon>
        <taxon>Bacillati</taxon>
        <taxon>Actinomycetota</taxon>
        <taxon>Actinomycetes</taxon>
        <taxon>Mycobacteriales</taxon>
        <taxon>Mycobacteriaceae</taxon>
        <taxon>Mycolicibacterium</taxon>
    </lineage>
</organism>